<evidence type="ECO:0000313" key="1">
    <source>
        <dbReference type="EMBL" id="VDC60079.1"/>
    </source>
</evidence>
<sequence>MAPSDLLGWLCLRHAMASTAPFMAGFSVFKSITVSNCSSLELPVPVCSGGVLD</sequence>
<gene>
    <name evidence="1" type="ORF">BRAA09T37690Z</name>
</gene>
<dbReference type="EMBL" id="LR031568">
    <property type="protein sequence ID" value="VDC60079.1"/>
    <property type="molecule type" value="Genomic_DNA"/>
</dbReference>
<protein>
    <submittedName>
        <fullName evidence="1">Uncharacterized protein</fullName>
    </submittedName>
</protein>
<reference evidence="1" key="1">
    <citation type="submission" date="2018-11" db="EMBL/GenBank/DDBJ databases">
        <authorList>
            <consortium name="Genoscope - CEA"/>
            <person name="William W."/>
        </authorList>
    </citation>
    <scope>NUCLEOTIDE SEQUENCE</scope>
</reference>
<accession>A0A3P5XZ41</accession>
<name>A0A3P5XZ41_BRACM</name>
<proteinExistence type="predicted"/>
<organism evidence="1">
    <name type="scientific">Brassica campestris</name>
    <name type="common">Field mustard</name>
    <dbReference type="NCBI Taxonomy" id="3711"/>
    <lineage>
        <taxon>Eukaryota</taxon>
        <taxon>Viridiplantae</taxon>
        <taxon>Streptophyta</taxon>
        <taxon>Embryophyta</taxon>
        <taxon>Tracheophyta</taxon>
        <taxon>Spermatophyta</taxon>
        <taxon>Magnoliopsida</taxon>
        <taxon>eudicotyledons</taxon>
        <taxon>Gunneridae</taxon>
        <taxon>Pentapetalae</taxon>
        <taxon>rosids</taxon>
        <taxon>malvids</taxon>
        <taxon>Brassicales</taxon>
        <taxon>Brassicaceae</taxon>
        <taxon>Brassiceae</taxon>
        <taxon>Brassica</taxon>
    </lineage>
</organism>
<dbReference type="AlphaFoldDB" id="A0A3P5XZ41"/>